<protein>
    <submittedName>
        <fullName evidence="7">Type IV secretion system DNA-binding domain-containing protein</fullName>
    </submittedName>
</protein>
<evidence type="ECO:0000256" key="3">
    <source>
        <dbReference type="ARBA" id="ARBA00022692"/>
    </source>
</evidence>
<dbReference type="PANTHER" id="PTHR37937">
    <property type="entry name" value="CONJUGATIVE TRANSFER: DNA TRANSPORT"/>
    <property type="match status" value="1"/>
</dbReference>
<dbReference type="SUPFAM" id="SSF52540">
    <property type="entry name" value="P-loop containing nucleoside triphosphate hydrolases"/>
    <property type="match status" value="1"/>
</dbReference>
<dbReference type="AlphaFoldDB" id="A0A926FI75"/>
<accession>A0A926FI75</accession>
<dbReference type="GO" id="GO:0005886">
    <property type="term" value="C:plasma membrane"/>
    <property type="evidence" value="ECO:0007669"/>
    <property type="project" value="UniProtKB-SubCell"/>
</dbReference>
<dbReference type="Gene3D" id="3.40.50.300">
    <property type="entry name" value="P-loop containing nucleotide triphosphate hydrolases"/>
    <property type="match status" value="1"/>
</dbReference>
<evidence type="ECO:0000256" key="5">
    <source>
        <dbReference type="ARBA" id="ARBA00023136"/>
    </source>
</evidence>
<keyword evidence="3" id="KW-0812">Transmembrane</keyword>
<evidence type="ECO:0000259" key="6">
    <source>
        <dbReference type="Pfam" id="PF10412"/>
    </source>
</evidence>
<proteinExistence type="predicted"/>
<dbReference type="InterPro" id="IPR027417">
    <property type="entry name" value="P-loop_NTPase"/>
</dbReference>
<keyword evidence="2" id="KW-1003">Cell membrane</keyword>
<dbReference type="InterPro" id="IPR019476">
    <property type="entry name" value="T4SS_TraD_DNA-bd"/>
</dbReference>
<dbReference type="Pfam" id="PF10412">
    <property type="entry name" value="TrwB_AAD_bind"/>
    <property type="match status" value="1"/>
</dbReference>
<keyword evidence="4" id="KW-1133">Transmembrane helix</keyword>
<sequence length="135" mass="15275">MVISNIEGDIHTTVKPLFTAMIEVVIKACMMLNQDRNRRIFIILDEVQSLNFIPAFTDGLAELRQFGIVFVISYQLQAQLRTIYRETGATTISGLLGTRVAYQTPDEQTASWLSKNFSETEVKEMETTKSFGGHH</sequence>
<feature type="domain" description="Type IV secretion system coupling protein TraD DNA-binding" evidence="6">
    <location>
        <begin position="7"/>
        <end position="134"/>
    </location>
</feature>
<comment type="caution">
    <text evidence="7">The sequence shown here is derived from an EMBL/GenBank/DDBJ whole genome shotgun (WGS) entry which is preliminary data.</text>
</comment>
<dbReference type="InterPro" id="IPR051539">
    <property type="entry name" value="T4SS-coupling_protein"/>
</dbReference>
<keyword evidence="5" id="KW-0472">Membrane</keyword>
<evidence type="ECO:0000313" key="7">
    <source>
        <dbReference type="EMBL" id="MBC8674366.1"/>
    </source>
</evidence>
<evidence type="ECO:0000256" key="1">
    <source>
        <dbReference type="ARBA" id="ARBA00004651"/>
    </source>
</evidence>
<dbReference type="CDD" id="cd01127">
    <property type="entry name" value="TrwB_TraG_TraD_VirD4"/>
    <property type="match status" value="1"/>
</dbReference>
<comment type="subcellular location">
    <subcellularLocation>
        <location evidence="1">Cell membrane</location>
        <topology evidence="1">Multi-pass membrane protein</topology>
    </subcellularLocation>
</comment>
<dbReference type="PANTHER" id="PTHR37937:SF1">
    <property type="entry name" value="CONJUGATIVE TRANSFER: DNA TRANSPORT"/>
    <property type="match status" value="1"/>
</dbReference>
<organism evidence="7">
    <name type="scientific">Aeromonas hydrophila</name>
    <dbReference type="NCBI Taxonomy" id="644"/>
    <lineage>
        <taxon>Bacteria</taxon>
        <taxon>Pseudomonadati</taxon>
        <taxon>Pseudomonadota</taxon>
        <taxon>Gammaproteobacteria</taxon>
        <taxon>Aeromonadales</taxon>
        <taxon>Aeromonadaceae</taxon>
        <taxon>Aeromonas</taxon>
    </lineage>
</organism>
<evidence type="ECO:0000256" key="4">
    <source>
        <dbReference type="ARBA" id="ARBA00022989"/>
    </source>
</evidence>
<evidence type="ECO:0000256" key="2">
    <source>
        <dbReference type="ARBA" id="ARBA00022475"/>
    </source>
</evidence>
<reference evidence="7" key="1">
    <citation type="submission" date="2020-07" db="EMBL/GenBank/DDBJ databases">
        <title>Carbapenem Resistant Aeromonas hydrophila Carrying blacphA7 Isolated from Two Solid Organ Transplant Patients.</title>
        <authorList>
            <person name="Hilt E."/>
            <person name="Fitzwater S.P."/>
            <person name="Ward K."/>
            <person name="De St Maurice A."/>
            <person name="Chandrasekaran S."/>
            <person name="Garner O.B."/>
            <person name="Yang S."/>
        </authorList>
    </citation>
    <scope>NUCLEOTIDE SEQUENCE</scope>
    <source>
        <strain evidence="7">B-1</strain>
    </source>
</reference>
<name>A0A926FI75_AERHY</name>
<dbReference type="EMBL" id="JACLAN010000014">
    <property type="protein sequence ID" value="MBC8674366.1"/>
    <property type="molecule type" value="Genomic_DNA"/>
</dbReference>
<keyword evidence="7" id="KW-0238">DNA-binding</keyword>
<gene>
    <name evidence="7" type="ORF">H2136_20715</name>
</gene>
<dbReference type="GO" id="GO:0003677">
    <property type="term" value="F:DNA binding"/>
    <property type="evidence" value="ECO:0007669"/>
    <property type="project" value="UniProtKB-KW"/>
</dbReference>